<evidence type="ECO:0000256" key="7">
    <source>
        <dbReference type="ARBA" id="ARBA00022723"/>
    </source>
</evidence>
<comment type="subunit">
    <text evidence="4 12">Homotetramer.</text>
</comment>
<dbReference type="PIRSF" id="PIRSF006118">
    <property type="entry name" value="KDO8-P_Ptase"/>
    <property type="match status" value="1"/>
</dbReference>
<dbReference type="EMBL" id="BMFO01000001">
    <property type="protein sequence ID" value="GGF86494.1"/>
    <property type="molecule type" value="Genomic_DNA"/>
</dbReference>
<feature type="binding site" evidence="14">
    <location>
        <position position="109"/>
    </location>
    <ligand>
        <name>Mg(2+)</name>
        <dbReference type="ChEBI" id="CHEBI:18420"/>
    </ligand>
</feature>
<keyword evidence="9 12" id="KW-0460">Magnesium</keyword>
<evidence type="ECO:0000256" key="9">
    <source>
        <dbReference type="ARBA" id="ARBA00022842"/>
    </source>
</evidence>
<proteinExistence type="inferred from homology"/>
<keyword evidence="8 12" id="KW-0378">Hydrolase</keyword>
<feature type="binding site" evidence="13">
    <location>
        <position position="62"/>
    </location>
    <ligand>
        <name>substrate</name>
    </ligand>
</feature>
<accession>A0A917CI36</accession>
<protein>
    <recommendedName>
        <fullName evidence="6 12">3-deoxy-D-manno-octulosonate 8-phosphate phosphatase KdsC</fullName>
        <ecNumber evidence="5 12">3.1.3.45</ecNumber>
    </recommendedName>
    <alternativeName>
        <fullName evidence="11 12">KDO 8-P phosphatase</fullName>
    </alternativeName>
</protein>
<feature type="binding site" evidence="13">
    <location>
        <position position="18"/>
    </location>
    <ligand>
        <name>substrate</name>
    </ligand>
</feature>
<dbReference type="FunFam" id="3.40.50.1000:FF:000029">
    <property type="entry name" value="3-deoxy-D-manno-octulosonate 8-phosphate phosphatase KdsC"/>
    <property type="match status" value="1"/>
</dbReference>
<feature type="binding site" evidence="13">
    <location>
        <position position="47"/>
    </location>
    <ligand>
        <name>substrate</name>
    </ligand>
</feature>
<dbReference type="SUPFAM" id="SSF56784">
    <property type="entry name" value="HAD-like"/>
    <property type="match status" value="1"/>
</dbReference>
<dbReference type="SFLD" id="SFLDG01136">
    <property type="entry name" value="C1.6:_Phosphoserine_Phosphatas"/>
    <property type="match status" value="1"/>
</dbReference>
<gene>
    <name evidence="15" type="ORF">GCM10010960_05570</name>
</gene>
<dbReference type="AlphaFoldDB" id="A0A917CI36"/>
<evidence type="ECO:0000313" key="16">
    <source>
        <dbReference type="Proteomes" id="UP000632858"/>
    </source>
</evidence>
<dbReference type="GO" id="GO:0046872">
    <property type="term" value="F:metal ion binding"/>
    <property type="evidence" value="ECO:0007669"/>
    <property type="project" value="UniProtKB-UniRule"/>
</dbReference>
<dbReference type="InterPro" id="IPR010023">
    <property type="entry name" value="KdsC_fam"/>
</dbReference>
<comment type="catalytic activity">
    <reaction evidence="1 12">
        <text>3-deoxy-alpha-D-manno-2-octulosonate-8-phosphate + H2O = 3-deoxy-alpha-D-manno-oct-2-ulosonate + phosphate</text>
        <dbReference type="Rhea" id="RHEA:11500"/>
        <dbReference type="ChEBI" id="CHEBI:15377"/>
        <dbReference type="ChEBI" id="CHEBI:43474"/>
        <dbReference type="ChEBI" id="CHEBI:85985"/>
        <dbReference type="ChEBI" id="CHEBI:85986"/>
        <dbReference type="EC" id="3.1.3.45"/>
    </reaction>
</comment>
<comment type="cofactor">
    <cofactor evidence="2 12 14">
        <name>Mg(2+)</name>
        <dbReference type="ChEBI" id="CHEBI:18420"/>
    </cofactor>
</comment>
<feature type="binding site" evidence="14">
    <location>
        <position position="16"/>
    </location>
    <ligand>
        <name>Mg(2+)</name>
        <dbReference type="ChEBI" id="CHEBI:18420"/>
    </ligand>
</feature>
<dbReference type="PANTHER" id="PTHR21485:SF6">
    <property type="entry name" value="N-ACYLNEURAMINATE CYTIDYLYLTRANSFERASE-RELATED"/>
    <property type="match status" value="1"/>
</dbReference>
<organism evidence="15 16">
    <name type="scientific">Arenimonas maotaiensis</name>
    <dbReference type="NCBI Taxonomy" id="1446479"/>
    <lineage>
        <taxon>Bacteria</taxon>
        <taxon>Pseudomonadati</taxon>
        <taxon>Pseudomonadota</taxon>
        <taxon>Gammaproteobacteria</taxon>
        <taxon>Lysobacterales</taxon>
        <taxon>Lysobacteraceae</taxon>
        <taxon>Arenimonas</taxon>
    </lineage>
</organism>
<dbReference type="GO" id="GO:0019143">
    <property type="term" value="F:3-deoxy-manno-octulosonate-8-phosphatase activity"/>
    <property type="evidence" value="ECO:0007669"/>
    <property type="project" value="UniProtKB-UniRule"/>
</dbReference>
<dbReference type="SFLD" id="SFLDS00003">
    <property type="entry name" value="Haloacid_Dehalogenase"/>
    <property type="match status" value="1"/>
</dbReference>
<evidence type="ECO:0000256" key="12">
    <source>
        <dbReference type="PIRNR" id="PIRNR006118"/>
    </source>
</evidence>
<evidence type="ECO:0000256" key="14">
    <source>
        <dbReference type="PIRSR" id="PIRSR006118-2"/>
    </source>
</evidence>
<evidence type="ECO:0000256" key="2">
    <source>
        <dbReference type="ARBA" id="ARBA00001946"/>
    </source>
</evidence>
<evidence type="ECO:0000256" key="8">
    <source>
        <dbReference type="ARBA" id="ARBA00022801"/>
    </source>
</evidence>
<dbReference type="Gene3D" id="3.40.50.1000">
    <property type="entry name" value="HAD superfamily/HAD-like"/>
    <property type="match status" value="1"/>
</dbReference>
<sequence>MDLQTRAARIRLAAFDVDGTLTDGRLIFDAQGNELKAFHVHDGQGLRLLEDAGIRVALITARRSAIVQARGRDLRLSHVHDGVADKLAVLRQICQAEGVTLDETAYMGDDYPDLGCLQSVGLAACPSDALPDLRAAAHFTAGFAGGHGAARALCDLILAAQGKDADVRRRFGAG</sequence>
<dbReference type="InterPro" id="IPR036412">
    <property type="entry name" value="HAD-like_sf"/>
</dbReference>
<dbReference type="RefSeq" id="WP_188447517.1">
    <property type="nucleotide sequence ID" value="NZ_BMFO01000001.1"/>
</dbReference>
<feature type="binding site" evidence="13">
    <location>
        <position position="70"/>
    </location>
    <ligand>
        <name>substrate</name>
    </ligand>
</feature>
<dbReference type="NCBIfam" id="TIGR01670">
    <property type="entry name" value="KdsC-phosphatas"/>
    <property type="match status" value="1"/>
</dbReference>
<evidence type="ECO:0000256" key="13">
    <source>
        <dbReference type="PIRSR" id="PIRSR006118-1"/>
    </source>
</evidence>
<dbReference type="PANTHER" id="PTHR21485">
    <property type="entry name" value="HAD SUPERFAMILY MEMBERS CMAS AND KDSC"/>
    <property type="match status" value="1"/>
</dbReference>
<evidence type="ECO:0000256" key="3">
    <source>
        <dbReference type="ARBA" id="ARBA00005893"/>
    </source>
</evidence>
<dbReference type="SFLD" id="SFLDG01138">
    <property type="entry name" value="C1.6.2:_Deoxy-d-mannose-octulo"/>
    <property type="match status" value="1"/>
</dbReference>
<evidence type="ECO:0000256" key="10">
    <source>
        <dbReference type="ARBA" id="ARBA00022985"/>
    </source>
</evidence>
<evidence type="ECO:0000256" key="11">
    <source>
        <dbReference type="ARBA" id="ARBA00031051"/>
    </source>
</evidence>
<feature type="binding site" evidence="13">
    <location>
        <position position="86"/>
    </location>
    <ligand>
        <name>substrate</name>
    </ligand>
</feature>
<reference evidence="15" key="1">
    <citation type="journal article" date="2014" name="Int. J. Syst. Evol. Microbiol.">
        <title>Complete genome sequence of Corynebacterium casei LMG S-19264T (=DSM 44701T), isolated from a smear-ripened cheese.</title>
        <authorList>
            <consortium name="US DOE Joint Genome Institute (JGI-PGF)"/>
            <person name="Walter F."/>
            <person name="Albersmeier A."/>
            <person name="Kalinowski J."/>
            <person name="Ruckert C."/>
        </authorList>
    </citation>
    <scope>NUCLEOTIDE SEQUENCE</scope>
    <source>
        <strain evidence="15">CGMCC 1.12726</strain>
    </source>
</reference>
<keyword evidence="16" id="KW-1185">Reference proteome</keyword>
<dbReference type="InterPro" id="IPR050793">
    <property type="entry name" value="CMP-NeuNAc_synthase"/>
</dbReference>
<dbReference type="InterPro" id="IPR023214">
    <property type="entry name" value="HAD_sf"/>
</dbReference>
<dbReference type="Proteomes" id="UP000632858">
    <property type="component" value="Unassembled WGS sequence"/>
</dbReference>
<evidence type="ECO:0000313" key="15">
    <source>
        <dbReference type="EMBL" id="GGF86494.1"/>
    </source>
</evidence>
<name>A0A917CI36_9GAMM</name>
<comment type="similarity">
    <text evidence="3 12">Belongs to the KdsC family.</text>
</comment>
<keyword evidence="10 12" id="KW-0448">Lipopolysaccharide biosynthesis</keyword>
<dbReference type="EC" id="3.1.3.45" evidence="5 12"/>
<evidence type="ECO:0000256" key="6">
    <source>
        <dbReference type="ARBA" id="ARBA00020092"/>
    </source>
</evidence>
<keyword evidence="7 12" id="KW-0479">Metal-binding</keyword>
<reference evidence="15" key="2">
    <citation type="submission" date="2020-09" db="EMBL/GenBank/DDBJ databases">
        <authorList>
            <person name="Sun Q."/>
            <person name="Zhou Y."/>
        </authorList>
    </citation>
    <scope>NUCLEOTIDE SEQUENCE</scope>
    <source>
        <strain evidence="15">CGMCC 1.12726</strain>
    </source>
</reference>
<dbReference type="Pfam" id="PF08282">
    <property type="entry name" value="Hydrolase_3"/>
    <property type="match status" value="1"/>
</dbReference>
<evidence type="ECO:0000256" key="5">
    <source>
        <dbReference type="ARBA" id="ARBA00013066"/>
    </source>
</evidence>
<comment type="function">
    <text evidence="12">Catalyzes the hydrolysis of 3-deoxy-D-manno-octulosonate 8-phosphate (KDO 8-P) to 3-deoxy-D-manno-octulosonate (KDO) and inorganic phosphate.</text>
</comment>
<dbReference type="GO" id="GO:0009103">
    <property type="term" value="P:lipopolysaccharide biosynthetic process"/>
    <property type="evidence" value="ECO:0007669"/>
    <property type="project" value="UniProtKB-UniRule"/>
</dbReference>
<comment type="caution">
    <text evidence="15">The sequence shown here is derived from an EMBL/GenBank/DDBJ whole genome shotgun (WGS) entry which is preliminary data.</text>
</comment>
<evidence type="ECO:0000256" key="4">
    <source>
        <dbReference type="ARBA" id="ARBA00011881"/>
    </source>
</evidence>
<dbReference type="GO" id="GO:0008781">
    <property type="term" value="F:N-acylneuraminate cytidylyltransferase activity"/>
    <property type="evidence" value="ECO:0007669"/>
    <property type="project" value="TreeGrafter"/>
</dbReference>
<evidence type="ECO:0000256" key="1">
    <source>
        <dbReference type="ARBA" id="ARBA00000898"/>
    </source>
</evidence>